<evidence type="ECO:0000313" key="2">
    <source>
        <dbReference type="EMBL" id="KDR76479.1"/>
    </source>
</evidence>
<organism evidence="2 3">
    <name type="scientific">Galerina marginata (strain CBS 339.88)</name>
    <dbReference type="NCBI Taxonomy" id="685588"/>
    <lineage>
        <taxon>Eukaryota</taxon>
        <taxon>Fungi</taxon>
        <taxon>Dikarya</taxon>
        <taxon>Basidiomycota</taxon>
        <taxon>Agaricomycotina</taxon>
        <taxon>Agaricomycetes</taxon>
        <taxon>Agaricomycetidae</taxon>
        <taxon>Agaricales</taxon>
        <taxon>Agaricineae</taxon>
        <taxon>Strophariaceae</taxon>
        <taxon>Galerina</taxon>
    </lineage>
</organism>
<dbReference type="AlphaFoldDB" id="A0A067T9C2"/>
<proteinExistence type="predicted"/>
<reference evidence="3" key="1">
    <citation type="journal article" date="2014" name="Proc. Natl. Acad. Sci. U.S.A.">
        <title>Extensive sampling of basidiomycete genomes demonstrates inadequacy of the white-rot/brown-rot paradigm for wood decay fungi.</title>
        <authorList>
            <person name="Riley R."/>
            <person name="Salamov A.A."/>
            <person name="Brown D.W."/>
            <person name="Nagy L.G."/>
            <person name="Floudas D."/>
            <person name="Held B.W."/>
            <person name="Levasseur A."/>
            <person name="Lombard V."/>
            <person name="Morin E."/>
            <person name="Otillar R."/>
            <person name="Lindquist E.A."/>
            <person name="Sun H."/>
            <person name="LaButti K.M."/>
            <person name="Schmutz J."/>
            <person name="Jabbour D."/>
            <person name="Luo H."/>
            <person name="Baker S.E."/>
            <person name="Pisabarro A.G."/>
            <person name="Walton J.D."/>
            <person name="Blanchette R.A."/>
            <person name="Henrissat B."/>
            <person name="Martin F."/>
            <person name="Cullen D."/>
            <person name="Hibbett D.S."/>
            <person name="Grigoriev I.V."/>
        </authorList>
    </citation>
    <scope>NUCLEOTIDE SEQUENCE [LARGE SCALE GENOMIC DNA]</scope>
    <source>
        <strain evidence="3">CBS 339.88</strain>
    </source>
</reference>
<evidence type="ECO:0000313" key="3">
    <source>
        <dbReference type="Proteomes" id="UP000027222"/>
    </source>
</evidence>
<evidence type="ECO:0000256" key="1">
    <source>
        <dbReference type="SAM" id="MobiDB-lite"/>
    </source>
</evidence>
<dbReference type="Proteomes" id="UP000027222">
    <property type="component" value="Unassembled WGS sequence"/>
</dbReference>
<dbReference type="HOGENOM" id="CLU_583996_0_0_1"/>
<gene>
    <name evidence="2" type="ORF">GALMADRAFT_447376</name>
</gene>
<keyword evidence="3" id="KW-1185">Reference proteome</keyword>
<dbReference type="EMBL" id="KL142378">
    <property type="protein sequence ID" value="KDR76479.1"/>
    <property type="molecule type" value="Genomic_DNA"/>
</dbReference>
<name>A0A067T9C2_GALM3</name>
<sequence length="468" mass="52945">MMEREPASLSVHLSLLYSRLFLRSPSYFTISDGACSLFVCGAVRCFEWCCAFNSARSRKAQQARLAARNPWLKPAPSRPGEPPRPRKPRKPKLPQELVDLIIDYLWDQQQALKTCSLVAKSFVLQTRIHLFSKLDIKLPYPTRNSSLKTLLEKAPYLTKYVRDLVVVILSSDGDDDGDDPFLGVLPLFTETTTLTIKAYGGIPRDWQTEVTPNARALFSSFVLANPVNAIALHNILNFDTILLARCTQLCHLELSGQTNLIPYHFPQYYTIQPPRISSLTIGEWGESPQSLLDCFTVPRPAFILNNIQKLDIHENVAMWAFVNLPFLQSTVEDLIIRLRGSDHGIPVPEPISITQLRNLTNLELQCVDDSSQIAFTFRSMRILESISQPCRLQKLTFLYDPNPGRRTAGLPFNEVYWGCVDWALFYLQLAKSTVICFKYGINVLLSDPLKVFPQVRSLGIKIQVSAIV</sequence>
<dbReference type="OrthoDB" id="2977329at2759"/>
<accession>A0A067T9C2</accession>
<protein>
    <submittedName>
        <fullName evidence="2">Uncharacterized protein</fullName>
    </submittedName>
</protein>
<feature type="region of interest" description="Disordered" evidence="1">
    <location>
        <begin position="71"/>
        <end position="91"/>
    </location>
</feature>